<organism evidence="2 3">
    <name type="scientific">Hesseltinella vesiculosa</name>
    <dbReference type="NCBI Taxonomy" id="101127"/>
    <lineage>
        <taxon>Eukaryota</taxon>
        <taxon>Fungi</taxon>
        <taxon>Fungi incertae sedis</taxon>
        <taxon>Mucoromycota</taxon>
        <taxon>Mucoromycotina</taxon>
        <taxon>Mucoromycetes</taxon>
        <taxon>Mucorales</taxon>
        <taxon>Cunninghamellaceae</taxon>
        <taxon>Hesseltinella</taxon>
    </lineage>
</organism>
<evidence type="ECO:0000313" key="2">
    <source>
        <dbReference type="EMBL" id="ORX46318.1"/>
    </source>
</evidence>
<feature type="compositionally biased region" description="Basic residues" evidence="1">
    <location>
        <begin position="11"/>
        <end position="25"/>
    </location>
</feature>
<proteinExistence type="predicted"/>
<protein>
    <submittedName>
        <fullName evidence="2">Uncharacterized protein</fullName>
    </submittedName>
</protein>
<feature type="region of interest" description="Disordered" evidence="1">
    <location>
        <begin position="128"/>
        <end position="194"/>
    </location>
</feature>
<gene>
    <name evidence="2" type="ORF">DM01DRAFT_1386286</name>
</gene>
<reference evidence="2 3" key="1">
    <citation type="submission" date="2016-07" db="EMBL/GenBank/DDBJ databases">
        <title>Pervasive Adenine N6-methylation of Active Genes in Fungi.</title>
        <authorList>
            <consortium name="DOE Joint Genome Institute"/>
            <person name="Mondo S.J."/>
            <person name="Dannebaum R.O."/>
            <person name="Kuo R.C."/>
            <person name="Labutti K."/>
            <person name="Haridas S."/>
            <person name="Kuo A."/>
            <person name="Salamov A."/>
            <person name="Ahrendt S.R."/>
            <person name="Lipzen A."/>
            <person name="Sullivan W."/>
            <person name="Andreopoulos W.B."/>
            <person name="Clum A."/>
            <person name="Lindquist E."/>
            <person name="Daum C."/>
            <person name="Ramamoorthy G.K."/>
            <person name="Gryganskyi A."/>
            <person name="Culley D."/>
            <person name="Magnuson J.K."/>
            <person name="James T.Y."/>
            <person name="O'Malley M.A."/>
            <person name="Stajich J.E."/>
            <person name="Spatafora J.W."/>
            <person name="Visel A."/>
            <person name="Grigoriev I.V."/>
        </authorList>
    </citation>
    <scope>NUCLEOTIDE SEQUENCE [LARGE SCALE GENOMIC DNA]</scope>
    <source>
        <strain evidence="2 3">NRRL 3301</strain>
    </source>
</reference>
<keyword evidence="3" id="KW-1185">Reference proteome</keyword>
<evidence type="ECO:0000313" key="3">
    <source>
        <dbReference type="Proteomes" id="UP000242146"/>
    </source>
</evidence>
<accession>A0A1X2G6I4</accession>
<feature type="compositionally biased region" description="Low complexity" evidence="1">
    <location>
        <begin position="26"/>
        <end position="40"/>
    </location>
</feature>
<dbReference type="AlphaFoldDB" id="A0A1X2G6I4"/>
<feature type="region of interest" description="Disordered" evidence="1">
    <location>
        <begin position="1"/>
        <end position="41"/>
    </location>
</feature>
<name>A0A1X2G6I4_9FUNG</name>
<dbReference type="EMBL" id="MCGT01000038">
    <property type="protein sequence ID" value="ORX46318.1"/>
    <property type="molecule type" value="Genomic_DNA"/>
</dbReference>
<evidence type="ECO:0000256" key="1">
    <source>
        <dbReference type="SAM" id="MobiDB-lite"/>
    </source>
</evidence>
<dbReference type="OrthoDB" id="2284884at2759"/>
<dbReference type="Proteomes" id="UP000242146">
    <property type="component" value="Unassembled WGS sequence"/>
</dbReference>
<feature type="compositionally biased region" description="Basic and acidic residues" evidence="1">
    <location>
        <begin position="183"/>
        <end position="192"/>
    </location>
</feature>
<feature type="compositionally biased region" description="Polar residues" evidence="1">
    <location>
        <begin position="128"/>
        <end position="146"/>
    </location>
</feature>
<feature type="compositionally biased region" description="Basic and acidic residues" evidence="1">
    <location>
        <begin position="160"/>
        <end position="170"/>
    </location>
</feature>
<sequence>MKLFSINYSSKKSKSKKLPKPRHSPTHSISSASSAQSSLDSHYDQEVRGIFRTLEPVWSHLPNGSDQWQNLAPNHQQELEHTFSANASHTHITIQNMSHPVRFAPAPPKKQVQPLAPSQRRRPVTQFFANKSVSNLTGKLSPQPSMNDDRRKSMPPSHNSSKEDVEKKGEPISSLLVSTPSITDKESEHLDAKTSPSLLQLGDNLRRSMVPSWWFEQDDDFGRKGMVRFDYKNQVRLEALSDGRSSLIMTDASFPTAFKVRLEPADRSLAEEWRGFMYLATPSLTYQPHLLIPVDMDQKRSSFYHLPNQLDPHLPQIQINNHDFDVAFPPIRRSSL</sequence>
<comment type="caution">
    <text evidence="2">The sequence shown here is derived from an EMBL/GenBank/DDBJ whole genome shotgun (WGS) entry which is preliminary data.</text>
</comment>